<evidence type="ECO:0000256" key="1">
    <source>
        <dbReference type="SAM" id="MobiDB-lite"/>
    </source>
</evidence>
<feature type="compositionally biased region" description="Low complexity" evidence="1">
    <location>
        <begin position="82"/>
        <end position="91"/>
    </location>
</feature>
<sequence length="123" mass="13740">MSHRGLGAKKIARELEIPVSSVKAILRAYRRLGHTFSAPRSGRPRITDERTDRRIVRAVEKNRFASAFAIAAEVFDEIGHHSAQQAQSHRSQWTKLSQETLPFKGTQEQEAGVRQTNVGCSSS</sequence>
<accession>F0WSU3</accession>
<protein>
    <submittedName>
        <fullName evidence="2">AlNc14C239G9439 protein</fullName>
    </submittedName>
</protein>
<dbReference type="InterPro" id="IPR036388">
    <property type="entry name" value="WH-like_DNA-bd_sf"/>
</dbReference>
<reference evidence="2" key="2">
    <citation type="submission" date="2011-02" db="EMBL/GenBank/DDBJ databases">
        <authorList>
            <person name="MacLean D."/>
        </authorList>
    </citation>
    <scope>NUCLEOTIDE SEQUENCE</scope>
</reference>
<dbReference type="AlphaFoldDB" id="F0WSU3"/>
<dbReference type="InterPro" id="IPR009057">
    <property type="entry name" value="Homeodomain-like_sf"/>
</dbReference>
<dbReference type="SUPFAM" id="SSF46689">
    <property type="entry name" value="Homeodomain-like"/>
    <property type="match status" value="1"/>
</dbReference>
<gene>
    <name evidence="2" type="primary">AlNc14C239G9439</name>
    <name evidence="2" type="ORF">ALNC14_105650</name>
</gene>
<feature type="region of interest" description="Disordered" evidence="1">
    <location>
        <begin position="82"/>
        <end position="123"/>
    </location>
</feature>
<organism evidence="2">
    <name type="scientific">Albugo laibachii Nc14</name>
    <dbReference type="NCBI Taxonomy" id="890382"/>
    <lineage>
        <taxon>Eukaryota</taxon>
        <taxon>Sar</taxon>
        <taxon>Stramenopiles</taxon>
        <taxon>Oomycota</taxon>
        <taxon>Peronosporomycetes</taxon>
        <taxon>Albuginales</taxon>
        <taxon>Albuginaceae</taxon>
        <taxon>Albugo</taxon>
    </lineage>
</organism>
<evidence type="ECO:0000313" key="2">
    <source>
        <dbReference type="EMBL" id="CCA24421.1"/>
    </source>
</evidence>
<feature type="compositionally biased region" description="Polar residues" evidence="1">
    <location>
        <begin position="93"/>
        <end position="123"/>
    </location>
</feature>
<dbReference type="EMBL" id="FR824284">
    <property type="protein sequence ID" value="CCA24421.1"/>
    <property type="molecule type" value="Genomic_DNA"/>
</dbReference>
<proteinExistence type="predicted"/>
<dbReference type="HOGENOM" id="CLU_2019492_0_0_1"/>
<reference evidence="2" key="1">
    <citation type="journal article" date="2011" name="PLoS Biol.">
        <title>Gene gain and loss during evolution of obligate parasitism in the white rust pathogen of Arabidopsis thaliana.</title>
        <authorList>
            <person name="Kemen E."/>
            <person name="Gardiner A."/>
            <person name="Schultz-Larsen T."/>
            <person name="Kemen A.C."/>
            <person name="Balmuth A.L."/>
            <person name="Robert-Seilaniantz A."/>
            <person name="Bailey K."/>
            <person name="Holub E."/>
            <person name="Studholme D.J."/>
            <person name="Maclean D."/>
            <person name="Jones J.D."/>
        </authorList>
    </citation>
    <scope>NUCLEOTIDE SEQUENCE</scope>
</reference>
<dbReference type="Gene3D" id="1.10.10.10">
    <property type="entry name" value="Winged helix-like DNA-binding domain superfamily/Winged helix DNA-binding domain"/>
    <property type="match status" value="1"/>
</dbReference>
<name>F0WSU3_9STRA</name>